<keyword evidence="14" id="KW-0547">Nucleotide-binding</keyword>
<dbReference type="InterPro" id="IPR036188">
    <property type="entry name" value="FAD/NAD-bd_sf"/>
</dbReference>
<keyword evidence="6 16" id="KW-0285">Flavoprotein</keyword>
<dbReference type="AlphaFoldDB" id="A0A8B5Y4E8"/>
<keyword evidence="10" id="KW-1015">Disulfide bond</keyword>
<feature type="domain" description="Pyridine nucleotide-disulphide oxidoreductase dimerisation" evidence="17">
    <location>
        <begin position="341"/>
        <end position="449"/>
    </location>
</feature>
<gene>
    <name evidence="19" type="primary">lpdA</name>
    <name evidence="19" type="ORF">FQP34_01550</name>
</gene>
<comment type="subcellular location">
    <subcellularLocation>
        <location evidence="1">Cytoplasm</location>
    </subcellularLocation>
</comment>
<keyword evidence="9 14" id="KW-0520">NAD</keyword>
<comment type="cofactor">
    <cofactor evidence="14 16">
        <name>FAD</name>
        <dbReference type="ChEBI" id="CHEBI:57692"/>
    </cofactor>
    <text evidence="14 16">Binds 1 FAD per subunit.</text>
</comment>
<comment type="similarity">
    <text evidence="2 16">Belongs to the class-I pyridine nucleotide-disulfide oxidoreductase family.</text>
</comment>
<dbReference type="RefSeq" id="WP_144476595.1">
    <property type="nucleotide sequence ID" value="NZ_VNKI01000001.1"/>
</dbReference>
<organism evidence="19 20">
    <name type="scientific">Peribacillus simplex</name>
    <dbReference type="NCBI Taxonomy" id="1478"/>
    <lineage>
        <taxon>Bacteria</taxon>
        <taxon>Bacillati</taxon>
        <taxon>Bacillota</taxon>
        <taxon>Bacilli</taxon>
        <taxon>Bacillales</taxon>
        <taxon>Bacillaceae</taxon>
        <taxon>Peribacillus</taxon>
    </lineage>
</organism>
<dbReference type="InterPro" id="IPR004099">
    <property type="entry name" value="Pyr_nucl-diS_OxRdtase_dimer"/>
</dbReference>
<keyword evidence="8 16" id="KW-0560">Oxidoreductase</keyword>
<evidence type="ECO:0000256" key="5">
    <source>
        <dbReference type="ARBA" id="ARBA00022490"/>
    </source>
</evidence>
<feature type="binding site" evidence="14">
    <location>
        <position position="307"/>
    </location>
    <ligand>
        <name>FAD</name>
        <dbReference type="ChEBI" id="CHEBI:57692"/>
    </ligand>
</feature>
<dbReference type="InterPro" id="IPR012999">
    <property type="entry name" value="Pyr_OxRdtase_I_AS"/>
</dbReference>
<comment type="caution">
    <text evidence="19">The sequence shown here is derived from an EMBL/GenBank/DDBJ whole genome shotgun (WGS) entry which is preliminary data.</text>
</comment>
<dbReference type="Proteomes" id="UP000317770">
    <property type="component" value="Unassembled WGS sequence"/>
</dbReference>
<dbReference type="GO" id="GO:0005737">
    <property type="term" value="C:cytoplasm"/>
    <property type="evidence" value="ECO:0007669"/>
    <property type="project" value="UniProtKB-SubCell"/>
</dbReference>
<dbReference type="PANTHER" id="PTHR22912">
    <property type="entry name" value="DISULFIDE OXIDOREDUCTASE"/>
    <property type="match status" value="1"/>
</dbReference>
<dbReference type="SUPFAM" id="SSF55424">
    <property type="entry name" value="FAD/NAD-linked reductases, dimerisation (C-terminal) domain"/>
    <property type="match status" value="1"/>
</dbReference>
<evidence type="ECO:0000256" key="3">
    <source>
        <dbReference type="ARBA" id="ARBA00012608"/>
    </source>
</evidence>
<keyword evidence="5" id="KW-0963">Cytoplasm</keyword>
<dbReference type="Pfam" id="PF02852">
    <property type="entry name" value="Pyr_redox_dim"/>
    <property type="match status" value="1"/>
</dbReference>
<feature type="disulfide bond" description="Redox-active" evidence="15">
    <location>
        <begin position="41"/>
        <end position="46"/>
    </location>
</feature>
<feature type="domain" description="FAD/NAD(P)-binding" evidence="18">
    <location>
        <begin position="4"/>
        <end position="322"/>
    </location>
</feature>
<feature type="binding site" evidence="14">
    <location>
        <position position="201"/>
    </location>
    <ligand>
        <name>NAD(+)</name>
        <dbReference type="ChEBI" id="CHEBI:57540"/>
    </ligand>
</feature>
<dbReference type="Pfam" id="PF07992">
    <property type="entry name" value="Pyr_redox_2"/>
    <property type="match status" value="1"/>
</dbReference>
<keyword evidence="7 14" id="KW-0274">FAD</keyword>
<evidence type="ECO:0000256" key="14">
    <source>
        <dbReference type="PIRSR" id="PIRSR000350-3"/>
    </source>
</evidence>
<evidence type="ECO:0000259" key="18">
    <source>
        <dbReference type="Pfam" id="PF07992"/>
    </source>
</evidence>
<comment type="catalytic activity">
    <reaction evidence="12 16">
        <text>N(6)-[(R)-dihydrolipoyl]-L-lysyl-[protein] + NAD(+) = N(6)-[(R)-lipoyl]-L-lysyl-[protein] + NADH + H(+)</text>
        <dbReference type="Rhea" id="RHEA:15045"/>
        <dbReference type="Rhea" id="RHEA-COMP:10474"/>
        <dbReference type="Rhea" id="RHEA-COMP:10475"/>
        <dbReference type="ChEBI" id="CHEBI:15378"/>
        <dbReference type="ChEBI" id="CHEBI:57540"/>
        <dbReference type="ChEBI" id="CHEBI:57945"/>
        <dbReference type="ChEBI" id="CHEBI:83099"/>
        <dbReference type="ChEBI" id="CHEBI:83100"/>
        <dbReference type="EC" id="1.8.1.4"/>
    </reaction>
</comment>
<evidence type="ECO:0000256" key="16">
    <source>
        <dbReference type="RuleBase" id="RU003692"/>
    </source>
</evidence>
<dbReference type="PANTHER" id="PTHR22912:SF217">
    <property type="entry name" value="DIHYDROLIPOYL DEHYDROGENASE"/>
    <property type="match status" value="1"/>
</dbReference>
<dbReference type="InterPro" id="IPR023753">
    <property type="entry name" value="FAD/NAD-binding_dom"/>
</dbReference>
<dbReference type="NCBIfam" id="TIGR01350">
    <property type="entry name" value="lipoamide_DH"/>
    <property type="match status" value="1"/>
</dbReference>
<evidence type="ECO:0000259" key="17">
    <source>
        <dbReference type="Pfam" id="PF02852"/>
    </source>
</evidence>
<accession>A0A8B5Y4E8</accession>
<reference evidence="19 20" key="1">
    <citation type="submission" date="2019-07" db="EMBL/GenBank/DDBJ databases">
        <title>Genome assembly of Bacillus simplex strain GGC-P6A.</title>
        <authorList>
            <person name="Jennings M.E."/>
            <person name="Barton H.A."/>
        </authorList>
    </citation>
    <scope>NUCLEOTIDE SEQUENCE [LARGE SCALE GENOMIC DNA]</scope>
    <source>
        <strain evidence="19 20">GGC-P6A</strain>
    </source>
</reference>
<dbReference type="EMBL" id="VNKI01000001">
    <property type="protein sequence ID" value="TVX83938.1"/>
    <property type="molecule type" value="Genomic_DNA"/>
</dbReference>
<protein>
    <recommendedName>
        <fullName evidence="4 16">Dihydrolipoyl dehydrogenase</fullName>
        <ecNumber evidence="3 16">1.8.1.4</ecNumber>
    </recommendedName>
</protein>
<evidence type="ECO:0000256" key="1">
    <source>
        <dbReference type="ARBA" id="ARBA00004496"/>
    </source>
</evidence>
<feature type="active site" description="Proton acceptor" evidence="13">
    <location>
        <position position="439"/>
    </location>
</feature>
<evidence type="ECO:0000256" key="2">
    <source>
        <dbReference type="ARBA" id="ARBA00007532"/>
    </source>
</evidence>
<dbReference type="PROSITE" id="PS00076">
    <property type="entry name" value="PYRIDINE_REDOX_1"/>
    <property type="match status" value="1"/>
</dbReference>
<feature type="binding site" evidence="14">
    <location>
        <begin position="178"/>
        <end position="185"/>
    </location>
    <ligand>
        <name>NAD(+)</name>
        <dbReference type="ChEBI" id="CHEBI:57540"/>
    </ligand>
</feature>
<evidence type="ECO:0000313" key="19">
    <source>
        <dbReference type="EMBL" id="TVX83938.1"/>
    </source>
</evidence>
<dbReference type="PRINTS" id="PR00411">
    <property type="entry name" value="PNDRDTASEI"/>
</dbReference>
<evidence type="ECO:0000256" key="4">
    <source>
        <dbReference type="ARBA" id="ARBA00016961"/>
    </source>
</evidence>
<feature type="binding site" evidence="14">
    <location>
        <position position="50"/>
    </location>
    <ligand>
        <name>FAD</name>
        <dbReference type="ChEBI" id="CHEBI:57692"/>
    </ligand>
</feature>
<dbReference type="GO" id="GO:0050660">
    <property type="term" value="F:flavin adenine dinucleotide binding"/>
    <property type="evidence" value="ECO:0007669"/>
    <property type="project" value="InterPro"/>
</dbReference>
<dbReference type="Gene3D" id="3.50.50.60">
    <property type="entry name" value="FAD/NAD(P)-binding domain"/>
    <property type="match status" value="2"/>
</dbReference>
<evidence type="ECO:0000256" key="12">
    <source>
        <dbReference type="ARBA" id="ARBA00049187"/>
    </source>
</evidence>
<proteinExistence type="inferred from homology"/>
<dbReference type="EC" id="1.8.1.4" evidence="3 16"/>
<dbReference type="GO" id="GO:0006103">
    <property type="term" value="P:2-oxoglutarate metabolic process"/>
    <property type="evidence" value="ECO:0007669"/>
    <property type="project" value="TreeGrafter"/>
</dbReference>
<evidence type="ECO:0000256" key="13">
    <source>
        <dbReference type="PIRSR" id="PIRSR000350-2"/>
    </source>
</evidence>
<dbReference type="PRINTS" id="PR00368">
    <property type="entry name" value="FADPNR"/>
</dbReference>
<evidence type="ECO:0000256" key="7">
    <source>
        <dbReference type="ARBA" id="ARBA00022827"/>
    </source>
</evidence>
<dbReference type="InterPro" id="IPR050151">
    <property type="entry name" value="Class-I_Pyr_Nuc-Dis_Oxidored"/>
</dbReference>
<dbReference type="PIRSF" id="PIRSF000350">
    <property type="entry name" value="Mercury_reductase_MerA"/>
    <property type="match status" value="1"/>
</dbReference>
<evidence type="ECO:0000256" key="9">
    <source>
        <dbReference type="ARBA" id="ARBA00023027"/>
    </source>
</evidence>
<dbReference type="Gene3D" id="3.30.390.30">
    <property type="match status" value="1"/>
</dbReference>
<keyword evidence="11 16" id="KW-0676">Redox-active center</keyword>
<dbReference type="InterPro" id="IPR016156">
    <property type="entry name" value="FAD/NAD-linked_Rdtase_dimer_sf"/>
</dbReference>
<sequence>MKKYDLVIVGGGPGGYIAAVHAAKQGLSVALIENQYLGGTCLNTGCIPSKTLLRHSEFLDMLEKAKKWGIETENVTLSFEKMMQRKNSVVENLRKGVESLLLSTNVDIYNGVATVLPDYRIVIEEKNSQSELYGKKIIIATGTKPFIPPVKGIEHVKAHTSDTIFELDYIPKSIVIIGGGIIGVEFACIFSSLNVDVTIIEMRDRLIATEDEDASRLMTKELKKKGIAILTSAKLKEAGENDSEKTLTVELANSELLTVSAEEVLFASGRKPNLNGTIKLGLAMNGPFIAVNKQMETSFPNVYAVGDVIGGWQLAHVASAEGIVAAANASGIYQEIDYKVVPRCIYTFPEIASVGLSEKEAKESGYSYRCETIQLRANGKTLAMDEPSGFIKLIADDSYDEILGAVMVGPHVTEMISEVSTAIFLEGTVDELASLIHPHPTVSEGIWEVARTWLEKKKCLIHQ</sequence>
<name>A0A8B5Y4E8_9BACI</name>
<comment type="miscellaneous">
    <text evidence="16">The active site is a redox-active disulfide bond.</text>
</comment>
<dbReference type="InterPro" id="IPR006258">
    <property type="entry name" value="Lipoamide_DH"/>
</dbReference>
<evidence type="ECO:0000313" key="20">
    <source>
        <dbReference type="Proteomes" id="UP000317770"/>
    </source>
</evidence>
<dbReference type="FunFam" id="3.30.390.30:FF:000001">
    <property type="entry name" value="Dihydrolipoyl dehydrogenase"/>
    <property type="match status" value="1"/>
</dbReference>
<dbReference type="SUPFAM" id="SSF51905">
    <property type="entry name" value="FAD/NAD(P)-binding domain"/>
    <property type="match status" value="1"/>
</dbReference>
<evidence type="ECO:0000256" key="8">
    <source>
        <dbReference type="ARBA" id="ARBA00023002"/>
    </source>
</evidence>
<evidence type="ECO:0000256" key="11">
    <source>
        <dbReference type="ARBA" id="ARBA00023284"/>
    </source>
</evidence>
<feature type="binding site" evidence="14">
    <location>
        <position position="269"/>
    </location>
    <ligand>
        <name>NAD(+)</name>
        <dbReference type="ChEBI" id="CHEBI:57540"/>
    </ligand>
</feature>
<evidence type="ECO:0000256" key="15">
    <source>
        <dbReference type="PIRSR" id="PIRSR000350-4"/>
    </source>
</evidence>
<dbReference type="GO" id="GO:0004148">
    <property type="term" value="F:dihydrolipoyl dehydrogenase (NADH) activity"/>
    <property type="evidence" value="ECO:0007669"/>
    <property type="project" value="UniProtKB-EC"/>
</dbReference>
<evidence type="ECO:0000256" key="6">
    <source>
        <dbReference type="ARBA" id="ARBA00022630"/>
    </source>
</evidence>
<evidence type="ECO:0000256" key="10">
    <source>
        <dbReference type="ARBA" id="ARBA00023157"/>
    </source>
</evidence>
<dbReference type="InterPro" id="IPR001100">
    <property type="entry name" value="Pyr_nuc-diS_OxRdtase"/>
</dbReference>